<feature type="transmembrane region" description="Helical" evidence="2">
    <location>
        <begin position="18"/>
        <end position="37"/>
    </location>
</feature>
<dbReference type="RefSeq" id="WP_345366783.1">
    <property type="nucleotide sequence ID" value="NZ_BAABII010000016.1"/>
</dbReference>
<gene>
    <name evidence="3" type="ORF">AB8O55_26745</name>
</gene>
<evidence type="ECO:0000313" key="3">
    <source>
        <dbReference type="EMBL" id="MEY8043021.1"/>
    </source>
</evidence>
<organism evidence="3 4">
    <name type="scientific">Saccharopolyspora cebuensis</name>
    <dbReference type="NCBI Taxonomy" id="418759"/>
    <lineage>
        <taxon>Bacteria</taxon>
        <taxon>Bacillati</taxon>
        <taxon>Actinomycetota</taxon>
        <taxon>Actinomycetes</taxon>
        <taxon>Pseudonocardiales</taxon>
        <taxon>Pseudonocardiaceae</taxon>
        <taxon>Saccharopolyspora</taxon>
    </lineage>
</organism>
<feature type="transmembrane region" description="Helical" evidence="2">
    <location>
        <begin position="43"/>
        <end position="61"/>
    </location>
</feature>
<comment type="caution">
    <text evidence="3">The sequence shown here is derived from an EMBL/GenBank/DDBJ whole genome shotgun (WGS) entry which is preliminary data.</text>
</comment>
<proteinExistence type="predicted"/>
<keyword evidence="2" id="KW-0812">Transmembrane</keyword>
<evidence type="ECO:0000313" key="4">
    <source>
        <dbReference type="Proteomes" id="UP001564626"/>
    </source>
</evidence>
<keyword evidence="4" id="KW-1185">Reference proteome</keyword>
<evidence type="ECO:0000256" key="1">
    <source>
        <dbReference type="SAM" id="MobiDB-lite"/>
    </source>
</evidence>
<keyword evidence="2" id="KW-0472">Membrane</keyword>
<name>A0ABV4CPJ6_9PSEU</name>
<sequence>MANPKLPPRNTKYPPGWWICRVIGFAIIPPGILLNLFDVPKSIIFLVIFCTGLIGVGLIVFTDRWAKRIHEAGEHRQGDSHPAASAVSSEDEPR</sequence>
<evidence type="ECO:0000256" key="2">
    <source>
        <dbReference type="SAM" id="Phobius"/>
    </source>
</evidence>
<dbReference type="Proteomes" id="UP001564626">
    <property type="component" value="Unassembled WGS sequence"/>
</dbReference>
<protein>
    <submittedName>
        <fullName evidence="3">Uncharacterized protein</fullName>
    </submittedName>
</protein>
<dbReference type="EMBL" id="JBGEHV010000073">
    <property type="protein sequence ID" value="MEY8043021.1"/>
    <property type="molecule type" value="Genomic_DNA"/>
</dbReference>
<accession>A0ABV4CPJ6</accession>
<reference evidence="3 4" key="1">
    <citation type="submission" date="2024-08" db="EMBL/GenBank/DDBJ databases">
        <title>Genome mining of Saccharopolyspora cebuensis PGLac3 from Nigerian medicinal plant.</title>
        <authorList>
            <person name="Ezeobiora C.E."/>
            <person name="Igbokwe N.H."/>
            <person name="Amin D.H."/>
            <person name="Mendie U.E."/>
        </authorList>
    </citation>
    <scope>NUCLEOTIDE SEQUENCE [LARGE SCALE GENOMIC DNA]</scope>
    <source>
        <strain evidence="3 4">PGLac3</strain>
    </source>
</reference>
<feature type="region of interest" description="Disordered" evidence="1">
    <location>
        <begin position="72"/>
        <end position="94"/>
    </location>
</feature>
<keyword evidence="2" id="KW-1133">Transmembrane helix</keyword>